<evidence type="ECO:0000313" key="1">
    <source>
        <dbReference type="EMBL" id="OMO72594.1"/>
    </source>
</evidence>
<accession>A0A1R3HQN1</accession>
<dbReference type="Proteomes" id="UP000187203">
    <property type="component" value="Unassembled WGS sequence"/>
</dbReference>
<keyword evidence="2" id="KW-1185">Reference proteome</keyword>
<dbReference type="EMBL" id="AWUE01019631">
    <property type="protein sequence ID" value="OMO72594.1"/>
    <property type="molecule type" value="Genomic_DNA"/>
</dbReference>
<name>A0A1R3HQN1_9ROSI</name>
<proteinExistence type="predicted"/>
<dbReference type="AlphaFoldDB" id="A0A1R3HQN1"/>
<gene>
    <name evidence="1" type="ORF">COLO4_27565</name>
</gene>
<evidence type="ECO:0000313" key="2">
    <source>
        <dbReference type="Proteomes" id="UP000187203"/>
    </source>
</evidence>
<organism evidence="1 2">
    <name type="scientific">Corchorus olitorius</name>
    <dbReference type="NCBI Taxonomy" id="93759"/>
    <lineage>
        <taxon>Eukaryota</taxon>
        <taxon>Viridiplantae</taxon>
        <taxon>Streptophyta</taxon>
        <taxon>Embryophyta</taxon>
        <taxon>Tracheophyta</taxon>
        <taxon>Spermatophyta</taxon>
        <taxon>Magnoliopsida</taxon>
        <taxon>eudicotyledons</taxon>
        <taxon>Gunneridae</taxon>
        <taxon>Pentapetalae</taxon>
        <taxon>rosids</taxon>
        <taxon>malvids</taxon>
        <taxon>Malvales</taxon>
        <taxon>Malvaceae</taxon>
        <taxon>Grewioideae</taxon>
        <taxon>Apeibeae</taxon>
        <taxon>Corchorus</taxon>
    </lineage>
</organism>
<reference evidence="2" key="1">
    <citation type="submission" date="2013-09" db="EMBL/GenBank/DDBJ databases">
        <title>Corchorus olitorius genome sequencing.</title>
        <authorList>
            <person name="Alam M."/>
            <person name="Haque M.S."/>
            <person name="Islam M.S."/>
            <person name="Emdad E.M."/>
            <person name="Islam M.M."/>
            <person name="Ahmed B."/>
            <person name="Halim A."/>
            <person name="Hossen Q.M.M."/>
            <person name="Hossain M.Z."/>
            <person name="Ahmed R."/>
            <person name="Khan M.M."/>
            <person name="Islam R."/>
            <person name="Rashid M.M."/>
            <person name="Khan S.A."/>
            <person name="Rahman M.S."/>
            <person name="Alam M."/>
            <person name="Yahiya A.S."/>
            <person name="Khan M.S."/>
            <person name="Azam M.S."/>
            <person name="Haque T."/>
            <person name="Lashkar M.Z.H."/>
            <person name="Akhand A.I."/>
            <person name="Morshed G."/>
            <person name="Roy S."/>
            <person name="Uddin K.S."/>
            <person name="Rabeya T."/>
            <person name="Hossain A.S."/>
            <person name="Chowdhury A."/>
            <person name="Snigdha A.R."/>
            <person name="Mortoza M.S."/>
            <person name="Matin S.A."/>
            <person name="Hoque S.M.E."/>
            <person name="Islam M.K."/>
            <person name="Roy D.K."/>
            <person name="Haider R."/>
            <person name="Moosa M.M."/>
            <person name="Elias S.M."/>
            <person name="Hasan A.M."/>
            <person name="Jahan S."/>
            <person name="Shafiuddin M."/>
            <person name="Mahmood N."/>
            <person name="Shommy N.S."/>
        </authorList>
    </citation>
    <scope>NUCLEOTIDE SEQUENCE [LARGE SCALE GENOMIC DNA]</scope>
    <source>
        <strain evidence="2">cv. O-4</strain>
    </source>
</reference>
<sequence length="44" mass="4889">MAQTIKMHIDAMEIRIPRTMLLAQEAAAGFRLPFPPFKAEFGAA</sequence>
<protein>
    <submittedName>
        <fullName evidence="1">Uncharacterized protein</fullName>
    </submittedName>
</protein>
<comment type="caution">
    <text evidence="1">The sequence shown here is derived from an EMBL/GenBank/DDBJ whole genome shotgun (WGS) entry which is preliminary data.</text>
</comment>